<keyword evidence="2" id="KW-1185">Reference proteome</keyword>
<comment type="caution">
    <text evidence="1">The sequence shown here is derived from an EMBL/GenBank/DDBJ whole genome shotgun (WGS) entry which is preliminary data.</text>
</comment>
<gene>
    <name evidence="1" type="ORF">QFC19_002671</name>
</gene>
<proteinExistence type="predicted"/>
<protein>
    <submittedName>
        <fullName evidence="1">Uncharacterized protein</fullName>
    </submittedName>
</protein>
<evidence type="ECO:0000313" key="1">
    <source>
        <dbReference type="EMBL" id="KAJ9107928.1"/>
    </source>
</evidence>
<dbReference type="EMBL" id="JASBWR010000023">
    <property type="protein sequence ID" value="KAJ9107928.1"/>
    <property type="molecule type" value="Genomic_DNA"/>
</dbReference>
<reference evidence="1" key="1">
    <citation type="submission" date="2023-04" db="EMBL/GenBank/DDBJ databases">
        <title>Draft Genome sequencing of Naganishia species isolated from polar environments using Oxford Nanopore Technology.</title>
        <authorList>
            <person name="Leo P."/>
            <person name="Venkateswaran K."/>
        </authorList>
    </citation>
    <scope>NUCLEOTIDE SEQUENCE</scope>
    <source>
        <strain evidence="1">MNA-CCFEE 5261</strain>
    </source>
</reference>
<accession>A0ACC2W939</accession>
<evidence type="ECO:0000313" key="2">
    <source>
        <dbReference type="Proteomes" id="UP001241377"/>
    </source>
</evidence>
<organism evidence="1 2">
    <name type="scientific">Naganishia cerealis</name>
    <dbReference type="NCBI Taxonomy" id="610337"/>
    <lineage>
        <taxon>Eukaryota</taxon>
        <taxon>Fungi</taxon>
        <taxon>Dikarya</taxon>
        <taxon>Basidiomycota</taxon>
        <taxon>Agaricomycotina</taxon>
        <taxon>Tremellomycetes</taxon>
        <taxon>Filobasidiales</taxon>
        <taxon>Filobasidiaceae</taxon>
        <taxon>Naganishia</taxon>
    </lineage>
</organism>
<name>A0ACC2W939_9TREE</name>
<sequence length="150" mass="16307">MAMLSFLLGVYGLHLRIEDSASEWKEEIACLIFNACATGGSNNGIIRTTPSSKGNAKGRGKGIIGLFGGSRSSVDEDWDWDHGSINRGVTIFSRPSSRNVARDAEKFEISTQDKMENVPITGDSRHAITVTNDAELELGATYTVLNRNRS</sequence>
<dbReference type="Proteomes" id="UP001241377">
    <property type="component" value="Unassembled WGS sequence"/>
</dbReference>